<feature type="compositionally biased region" description="Basic residues" evidence="1">
    <location>
        <begin position="192"/>
        <end position="201"/>
    </location>
</feature>
<proteinExistence type="predicted"/>
<organism evidence="2 3">
    <name type="scientific">Tilletia controversa</name>
    <name type="common">dwarf bunt fungus</name>
    <dbReference type="NCBI Taxonomy" id="13291"/>
    <lineage>
        <taxon>Eukaryota</taxon>
        <taxon>Fungi</taxon>
        <taxon>Dikarya</taxon>
        <taxon>Basidiomycota</taxon>
        <taxon>Ustilaginomycotina</taxon>
        <taxon>Exobasidiomycetes</taxon>
        <taxon>Tilletiales</taxon>
        <taxon>Tilletiaceae</taxon>
        <taxon>Tilletia</taxon>
    </lineage>
</organism>
<protein>
    <submittedName>
        <fullName evidence="2">Uncharacterized protein</fullName>
    </submittedName>
</protein>
<dbReference type="Proteomes" id="UP000077684">
    <property type="component" value="Unassembled WGS sequence"/>
</dbReference>
<evidence type="ECO:0000313" key="3">
    <source>
        <dbReference type="Proteomes" id="UP000077684"/>
    </source>
</evidence>
<feature type="region of interest" description="Disordered" evidence="1">
    <location>
        <begin position="26"/>
        <end position="66"/>
    </location>
</feature>
<keyword evidence="3" id="KW-1185">Reference proteome</keyword>
<feature type="compositionally biased region" description="Pro residues" evidence="1">
    <location>
        <begin position="27"/>
        <end position="42"/>
    </location>
</feature>
<dbReference type="AlphaFoldDB" id="A0A8X7MPU4"/>
<accession>A0A8X7MPU4</accession>
<reference evidence="2" key="1">
    <citation type="submission" date="2016-04" db="EMBL/GenBank/DDBJ databases">
        <authorList>
            <person name="Nguyen H.D."/>
            <person name="Samba Siva P."/>
            <person name="Cullis J."/>
            <person name="Levesque C.A."/>
            <person name="Hambleton S."/>
        </authorList>
    </citation>
    <scope>NUCLEOTIDE SEQUENCE</scope>
    <source>
        <strain evidence="2">DAOMC 236426</strain>
    </source>
</reference>
<gene>
    <name evidence="2" type="ORF">A4X06_0g5893</name>
</gene>
<sequence>MSKLVPHTDAKGRTYSSAQLRALLVPVPKPPFSNNPSAPPPSGSTVPTSAPATTTSASAPTRSSPTPVRAAAKLALEGIDPTPDRCAAFIRTTLLSHSARATGRTGRITLVAEEVKHLLAAANFLLHQQEQDISSKLDKANAAIDVIATSQASTTVKLEELKEELQAISKSPPSHPSALSTEENASAWKTVQSRKRTKPRKAPLVQRLPSTDMLITAGDSKSPILKGLSPKAVVAKARAAILTHKSKEGWSRLDDHPIEHIVRAARSLPSGDWILSIGTVGWANHLSMRRKDWIPASTLAHG</sequence>
<feature type="compositionally biased region" description="Polar residues" evidence="1">
    <location>
        <begin position="168"/>
        <end position="191"/>
    </location>
</feature>
<dbReference type="EMBL" id="LWDE02000780">
    <property type="protein sequence ID" value="KAE8244942.1"/>
    <property type="molecule type" value="Genomic_DNA"/>
</dbReference>
<name>A0A8X7MPU4_9BASI</name>
<comment type="caution">
    <text evidence="2">The sequence shown here is derived from an EMBL/GenBank/DDBJ whole genome shotgun (WGS) entry which is preliminary data.</text>
</comment>
<reference evidence="2" key="2">
    <citation type="journal article" date="2019" name="IMA Fungus">
        <title>Genome sequencing and comparison of five Tilletia species to identify candidate genes for the detection of regulated species infecting wheat.</title>
        <authorList>
            <person name="Nguyen H.D.T."/>
            <person name="Sultana T."/>
            <person name="Kesanakurti P."/>
            <person name="Hambleton S."/>
        </authorList>
    </citation>
    <scope>NUCLEOTIDE SEQUENCE</scope>
    <source>
        <strain evidence="2">DAOMC 236426</strain>
    </source>
</reference>
<feature type="region of interest" description="Disordered" evidence="1">
    <location>
        <begin position="168"/>
        <end position="203"/>
    </location>
</feature>
<feature type="compositionally biased region" description="Low complexity" evidence="1">
    <location>
        <begin position="43"/>
        <end position="66"/>
    </location>
</feature>
<evidence type="ECO:0000256" key="1">
    <source>
        <dbReference type="SAM" id="MobiDB-lite"/>
    </source>
</evidence>
<evidence type="ECO:0000313" key="2">
    <source>
        <dbReference type="EMBL" id="KAE8244942.1"/>
    </source>
</evidence>